<dbReference type="PROSITE" id="PS00073">
    <property type="entry name" value="ACYL_COA_DH_2"/>
    <property type="match status" value="1"/>
</dbReference>
<evidence type="ECO:0000256" key="7">
    <source>
        <dbReference type="ARBA" id="ARBA00023002"/>
    </source>
</evidence>
<evidence type="ECO:0000259" key="15">
    <source>
        <dbReference type="Pfam" id="PF00441"/>
    </source>
</evidence>
<comment type="caution">
    <text evidence="18">The sequence shown here is derived from an EMBL/GenBank/DDBJ whole genome shotgun (WGS) entry which is preliminary data.</text>
</comment>
<evidence type="ECO:0000259" key="16">
    <source>
        <dbReference type="Pfam" id="PF02770"/>
    </source>
</evidence>
<dbReference type="FunFam" id="1.20.140.10:FF:000001">
    <property type="entry name" value="Acyl-CoA dehydrogenase"/>
    <property type="match status" value="1"/>
</dbReference>
<evidence type="ECO:0000256" key="5">
    <source>
        <dbReference type="ARBA" id="ARBA00022630"/>
    </source>
</evidence>
<dbReference type="FunFam" id="2.40.110.10:FF:000001">
    <property type="entry name" value="Acyl-CoA dehydrogenase, mitochondrial"/>
    <property type="match status" value="1"/>
</dbReference>
<evidence type="ECO:0000313" key="19">
    <source>
        <dbReference type="Proteomes" id="UP000230066"/>
    </source>
</evidence>
<dbReference type="InterPro" id="IPR006091">
    <property type="entry name" value="Acyl-CoA_Oxase/DH_mid-dom"/>
</dbReference>
<gene>
    <name evidence="18" type="ORF">D915_000987</name>
</gene>
<keyword evidence="6 14" id="KW-0274">FAD</keyword>
<dbReference type="InterPro" id="IPR036250">
    <property type="entry name" value="AcylCo_DH-like_C"/>
</dbReference>
<keyword evidence="4" id="KW-0101">Branched-chain amino acid catabolism</keyword>
<evidence type="ECO:0000256" key="11">
    <source>
        <dbReference type="ARBA" id="ARBA00055070"/>
    </source>
</evidence>
<evidence type="ECO:0000259" key="17">
    <source>
        <dbReference type="Pfam" id="PF02771"/>
    </source>
</evidence>
<evidence type="ECO:0000256" key="9">
    <source>
        <dbReference type="ARBA" id="ARBA00050268"/>
    </source>
</evidence>
<dbReference type="EMBL" id="JXXN02000210">
    <property type="protein sequence ID" value="THD28206.1"/>
    <property type="molecule type" value="Genomic_DNA"/>
</dbReference>
<dbReference type="Gene3D" id="2.40.110.10">
    <property type="entry name" value="Butyryl-CoA Dehydrogenase, subunit A, domain 2"/>
    <property type="match status" value="1"/>
</dbReference>
<name>A0A4E0RJ61_FASHE</name>
<feature type="domain" description="Acyl-CoA dehydrogenase/oxidase N-terminal" evidence="17">
    <location>
        <begin position="172"/>
        <end position="239"/>
    </location>
</feature>
<feature type="domain" description="Acyl-CoA dehydrogenase/oxidase N-terminal" evidence="17">
    <location>
        <begin position="96"/>
        <end position="148"/>
    </location>
</feature>
<feature type="domain" description="Acyl-CoA dehydrogenase/oxidase C-terminal" evidence="15">
    <location>
        <begin position="352"/>
        <end position="517"/>
    </location>
</feature>
<comment type="similarity">
    <text evidence="3 14">Belongs to the acyl-CoA dehydrogenase family.</text>
</comment>
<comment type="cofactor">
    <cofactor evidence="1 14">
        <name>FAD</name>
        <dbReference type="ChEBI" id="CHEBI:57692"/>
    </cofactor>
</comment>
<dbReference type="InterPro" id="IPR009075">
    <property type="entry name" value="AcylCo_DH/oxidase_C"/>
</dbReference>
<dbReference type="InterPro" id="IPR013786">
    <property type="entry name" value="AcylCoA_DH/ox_N"/>
</dbReference>
<evidence type="ECO:0000256" key="6">
    <source>
        <dbReference type="ARBA" id="ARBA00022827"/>
    </source>
</evidence>
<dbReference type="PROSITE" id="PS00072">
    <property type="entry name" value="ACYL_COA_DH_1"/>
    <property type="match status" value="1"/>
</dbReference>
<dbReference type="Pfam" id="PF02771">
    <property type="entry name" value="Acyl-CoA_dh_N"/>
    <property type="match status" value="2"/>
</dbReference>
<comment type="catalytic activity">
    <reaction evidence="10">
        <text>2-methylpropanoyl-CoA + oxidized [electron-transfer flavoprotein] + H(+) = 2-methylpropenoyl-CoA + reduced [electron-transfer flavoprotein]</text>
        <dbReference type="Rhea" id="RHEA:44180"/>
        <dbReference type="Rhea" id="RHEA-COMP:10685"/>
        <dbReference type="Rhea" id="RHEA-COMP:10686"/>
        <dbReference type="ChEBI" id="CHEBI:15378"/>
        <dbReference type="ChEBI" id="CHEBI:57338"/>
        <dbReference type="ChEBI" id="CHEBI:57692"/>
        <dbReference type="ChEBI" id="CHEBI:58307"/>
        <dbReference type="ChEBI" id="CHEBI:62500"/>
        <dbReference type="EC" id="1.3.8.5"/>
    </reaction>
    <physiologicalReaction direction="left-to-right" evidence="10">
        <dbReference type="Rhea" id="RHEA:44181"/>
    </physiologicalReaction>
</comment>
<dbReference type="Gene3D" id="1.10.540.10">
    <property type="entry name" value="Acyl-CoA dehydrogenase/oxidase, N-terminal domain"/>
    <property type="match status" value="1"/>
</dbReference>
<dbReference type="InterPro" id="IPR006089">
    <property type="entry name" value="Acyl-CoA_DH_CS"/>
</dbReference>
<comment type="catalytic activity">
    <reaction evidence="8">
        <text>(2S)-2-methylbutanoyl-CoA + oxidized [electron-transfer flavoprotein] + H(+) = (2E)-2-methylbut-2-enoyl-CoA + reduced [electron-transfer flavoprotein]</text>
        <dbReference type="Rhea" id="RHEA:48256"/>
        <dbReference type="Rhea" id="RHEA-COMP:10685"/>
        <dbReference type="Rhea" id="RHEA-COMP:10686"/>
        <dbReference type="ChEBI" id="CHEBI:15378"/>
        <dbReference type="ChEBI" id="CHEBI:57337"/>
        <dbReference type="ChEBI" id="CHEBI:57692"/>
        <dbReference type="ChEBI" id="CHEBI:58307"/>
        <dbReference type="ChEBI" id="CHEBI:88166"/>
    </reaction>
    <physiologicalReaction direction="left-to-right" evidence="8">
        <dbReference type="Rhea" id="RHEA:48257"/>
    </physiologicalReaction>
</comment>
<dbReference type="InterPro" id="IPR037069">
    <property type="entry name" value="AcylCoA_DH/ox_N_sf"/>
</dbReference>
<accession>A0A4E0RJ61</accession>
<dbReference type="GO" id="GO:0008470">
    <property type="term" value="F:3-methylbutanoyl-CoA dehydrogenase activity"/>
    <property type="evidence" value="ECO:0007669"/>
    <property type="project" value="TreeGrafter"/>
</dbReference>
<evidence type="ECO:0000256" key="1">
    <source>
        <dbReference type="ARBA" id="ARBA00001974"/>
    </source>
</evidence>
<dbReference type="PANTHER" id="PTHR43884">
    <property type="entry name" value="ACYL-COA DEHYDROGENASE"/>
    <property type="match status" value="1"/>
</dbReference>
<protein>
    <recommendedName>
        <fullName evidence="12">Isobutyryl-CoA dehydrogenase, mitochondrial</fullName>
    </recommendedName>
    <alternativeName>
        <fullName evidence="13">Acyl-CoA dehydrogenase family member 8</fullName>
    </alternativeName>
</protein>
<evidence type="ECO:0000256" key="12">
    <source>
        <dbReference type="ARBA" id="ARBA00071686"/>
    </source>
</evidence>
<evidence type="ECO:0000256" key="13">
    <source>
        <dbReference type="ARBA" id="ARBA00076026"/>
    </source>
</evidence>
<dbReference type="GO" id="GO:0006552">
    <property type="term" value="P:L-leucine catabolic process"/>
    <property type="evidence" value="ECO:0007669"/>
    <property type="project" value="TreeGrafter"/>
</dbReference>
<dbReference type="Proteomes" id="UP000230066">
    <property type="component" value="Unassembled WGS sequence"/>
</dbReference>
<keyword evidence="19" id="KW-1185">Reference proteome</keyword>
<evidence type="ECO:0000256" key="2">
    <source>
        <dbReference type="ARBA" id="ARBA00005109"/>
    </source>
</evidence>
<feature type="domain" description="Acyl-CoA oxidase/dehydrogenase middle" evidence="16">
    <location>
        <begin position="243"/>
        <end position="340"/>
    </location>
</feature>
<dbReference type="GO" id="GO:0050660">
    <property type="term" value="F:flavin adenine dinucleotide binding"/>
    <property type="evidence" value="ECO:0007669"/>
    <property type="project" value="InterPro"/>
</dbReference>
<dbReference type="Gene3D" id="1.20.140.10">
    <property type="entry name" value="Butyryl-CoA Dehydrogenase, subunit A, domain 3"/>
    <property type="match status" value="1"/>
</dbReference>
<dbReference type="GO" id="GO:0005739">
    <property type="term" value="C:mitochondrion"/>
    <property type="evidence" value="ECO:0007669"/>
    <property type="project" value="TreeGrafter"/>
</dbReference>
<comment type="catalytic activity">
    <reaction evidence="9">
        <text>propanoyl-CoA + oxidized [electron-transfer flavoprotein] + H(+) = acryloyl-CoA + reduced [electron-transfer flavoprotein]</text>
        <dbReference type="Rhea" id="RHEA:31287"/>
        <dbReference type="Rhea" id="RHEA-COMP:10685"/>
        <dbReference type="Rhea" id="RHEA-COMP:10686"/>
        <dbReference type="ChEBI" id="CHEBI:15378"/>
        <dbReference type="ChEBI" id="CHEBI:57367"/>
        <dbReference type="ChEBI" id="CHEBI:57392"/>
        <dbReference type="ChEBI" id="CHEBI:57692"/>
        <dbReference type="ChEBI" id="CHEBI:58307"/>
    </reaction>
    <physiologicalReaction direction="left-to-right" evidence="9">
        <dbReference type="Rhea" id="RHEA:31288"/>
    </physiologicalReaction>
</comment>
<evidence type="ECO:0000256" key="10">
    <source>
        <dbReference type="ARBA" id="ARBA00052552"/>
    </source>
</evidence>
<evidence type="ECO:0000256" key="3">
    <source>
        <dbReference type="ARBA" id="ARBA00009347"/>
    </source>
</evidence>
<dbReference type="Pfam" id="PF02770">
    <property type="entry name" value="Acyl-CoA_dh_M"/>
    <property type="match status" value="1"/>
</dbReference>
<dbReference type="SUPFAM" id="SSF47203">
    <property type="entry name" value="Acyl-CoA dehydrogenase C-terminal domain-like"/>
    <property type="match status" value="1"/>
</dbReference>
<dbReference type="GO" id="GO:0003853">
    <property type="term" value="F:short-chain 2-methyl fatty acyl-CoA dehydrogenase activity"/>
    <property type="evidence" value="ECO:0007669"/>
    <property type="project" value="UniProtKB-EC"/>
</dbReference>
<dbReference type="InterPro" id="IPR046373">
    <property type="entry name" value="Acyl-CoA_Oxase/DH_mid-dom_sf"/>
</dbReference>
<reference evidence="18" key="1">
    <citation type="submission" date="2019-03" db="EMBL/GenBank/DDBJ databases">
        <title>Improved annotation for the trematode Fasciola hepatica.</title>
        <authorList>
            <person name="Choi Y.-J."/>
            <person name="Martin J."/>
            <person name="Mitreva M."/>
        </authorList>
    </citation>
    <scope>NUCLEOTIDE SEQUENCE [LARGE SCALE GENOMIC DNA]</scope>
</reference>
<keyword evidence="5 14" id="KW-0285">Flavoprotein</keyword>
<dbReference type="AlphaFoldDB" id="A0A4E0RJ61"/>
<proteinExistence type="inferred from homology"/>
<dbReference type="InterPro" id="IPR009100">
    <property type="entry name" value="AcylCoA_DH/oxidase_NM_dom_sf"/>
</dbReference>
<evidence type="ECO:0000256" key="14">
    <source>
        <dbReference type="RuleBase" id="RU362125"/>
    </source>
</evidence>
<comment type="function">
    <text evidence="11">Isobutyryl-CoA dehydrogenase which catalyzes the conversion of 2-methylpropanoyl-CoA to (2E)-2-methylpropenoyl-CoA in the valine catabolic pathway. To a lesser extent, also able to catalyze the oxidation of (2S)-2-methylbutanoyl-CoA.</text>
</comment>
<evidence type="ECO:0000313" key="18">
    <source>
        <dbReference type="EMBL" id="THD28206.1"/>
    </source>
</evidence>
<keyword evidence="7 14" id="KW-0560">Oxidoreductase</keyword>
<dbReference type="PANTHER" id="PTHR43884:SF12">
    <property type="entry name" value="ISOVALERYL-COA DEHYDROGENASE, MITOCHONDRIAL-RELATED"/>
    <property type="match status" value="1"/>
</dbReference>
<evidence type="ECO:0000256" key="8">
    <source>
        <dbReference type="ARBA" id="ARBA00049552"/>
    </source>
</evidence>
<organism evidence="18 19">
    <name type="scientific">Fasciola hepatica</name>
    <name type="common">Liver fluke</name>
    <dbReference type="NCBI Taxonomy" id="6192"/>
    <lineage>
        <taxon>Eukaryota</taxon>
        <taxon>Metazoa</taxon>
        <taxon>Spiralia</taxon>
        <taxon>Lophotrochozoa</taxon>
        <taxon>Platyhelminthes</taxon>
        <taxon>Trematoda</taxon>
        <taxon>Digenea</taxon>
        <taxon>Plagiorchiida</taxon>
        <taxon>Echinostomata</taxon>
        <taxon>Echinostomatoidea</taxon>
        <taxon>Fasciolidae</taxon>
        <taxon>Fasciola</taxon>
    </lineage>
</organism>
<dbReference type="SUPFAM" id="SSF56645">
    <property type="entry name" value="Acyl-CoA dehydrogenase NM domain-like"/>
    <property type="match status" value="2"/>
</dbReference>
<sequence>MVPFPLFVNRISENSKKGLVGSPESLILILELGRIIGDAPLRIENRLLCRRKRKVPAMIRFASSMPLFSRYCHCSITHRAVSTKLHIDDDLFGFSQEDVEFRKALMEFTDKEIRPMAKKLDELDHIPDMRSLWKKLGRMGLLGITAPGQSLFGTMSWLFLLFVRSTSKFWILTFYFPEAFGGLNHGFLAHCLAMEEMSRASGSVGLSYGAHSNLCVNQLVRHANKEQAEKYLPGLISGDLIGALAMSEVGSGSDVVSMQTRADRRGDRFILNGSKFWITNGPEADVIIVYAKTDSSAVKSQHGISAFIVETNIPGFSIGKKIKKLGMRGSPTSEIVFEDCAVPASNLLGELNRGVYILMSGLDIERLVLAAGPVGLMQAACDVAFAYAQERRTFGRVISDYGMIQTKLADMYTQLQTSRAFMYTVARRLDRFASTSEKHAASRAPDGKINSVGMDCASVILHNAEAATKIALDAIQILGGNGYTDDYPVGRILRDAKLYEIGAGTSEIRRIVIARAINAQYQR</sequence>
<dbReference type="Pfam" id="PF00441">
    <property type="entry name" value="Acyl-CoA_dh_1"/>
    <property type="match status" value="1"/>
</dbReference>
<evidence type="ECO:0000256" key="4">
    <source>
        <dbReference type="ARBA" id="ARBA00022456"/>
    </source>
</evidence>
<comment type="pathway">
    <text evidence="2">Amino-acid degradation; L-valine degradation.</text>
</comment>